<name>A0ACB9FI11_ARCLA</name>
<organism evidence="1 2">
    <name type="scientific">Arctium lappa</name>
    <name type="common">Greater burdock</name>
    <name type="synonym">Lappa major</name>
    <dbReference type="NCBI Taxonomy" id="4217"/>
    <lineage>
        <taxon>Eukaryota</taxon>
        <taxon>Viridiplantae</taxon>
        <taxon>Streptophyta</taxon>
        <taxon>Embryophyta</taxon>
        <taxon>Tracheophyta</taxon>
        <taxon>Spermatophyta</taxon>
        <taxon>Magnoliopsida</taxon>
        <taxon>eudicotyledons</taxon>
        <taxon>Gunneridae</taxon>
        <taxon>Pentapetalae</taxon>
        <taxon>asterids</taxon>
        <taxon>campanulids</taxon>
        <taxon>Asterales</taxon>
        <taxon>Asteraceae</taxon>
        <taxon>Carduoideae</taxon>
        <taxon>Cardueae</taxon>
        <taxon>Arctiinae</taxon>
        <taxon>Arctium</taxon>
    </lineage>
</organism>
<evidence type="ECO:0000313" key="2">
    <source>
        <dbReference type="Proteomes" id="UP001055879"/>
    </source>
</evidence>
<keyword evidence="2" id="KW-1185">Reference proteome</keyword>
<evidence type="ECO:0000313" key="1">
    <source>
        <dbReference type="EMBL" id="KAI3770979.1"/>
    </source>
</evidence>
<protein>
    <submittedName>
        <fullName evidence="1">Uncharacterized protein</fullName>
    </submittedName>
</protein>
<reference evidence="1 2" key="2">
    <citation type="journal article" date="2022" name="Mol. Ecol. Resour.">
        <title>The genomes of chicory, endive, great burdock and yacon provide insights into Asteraceae paleo-polyploidization history and plant inulin production.</title>
        <authorList>
            <person name="Fan W."/>
            <person name="Wang S."/>
            <person name="Wang H."/>
            <person name="Wang A."/>
            <person name="Jiang F."/>
            <person name="Liu H."/>
            <person name="Zhao H."/>
            <person name="Xu D."/>
            <person name="Zhang Y."/>
        </authorList>
    </citation>
    <scope>NUCLEOTIDE SEQUENCE [LARGE SCALE GENOMIC DNA]</scope>
    <source>
        <strain evidence="2">cv. Niubang</strain>
    </source>
</reference>
<sequence length="212" mass="24395">MKAEQRPWKVHLQAKANNFDLKFKAIKYLPTCCNFFQFSLFLKISTLLIRVHSDNNRTSRSKSLKSKIIGVIKKFRSRSTKRKAFAAPKPSRIKRLKLVSCEGPICATTVVIGNLALLIQSISEKDTKGIIIHSLSIMLYILTQLRTFVRTKASKFRLVSILVMVGYPLWLHLHMKKNHSSYDERAFVSRYIRKAWNWAASNGFLHAVAQVM</sequence>
<dbReference type="Proteomes" id="UP001055879">
    <property type="component" value="Linkage Group LG01"/>
</dbReference>
<comment type="caution">
    <text evidence="1">The sequence shown here is derived from an EMBL/GenBank/DDBJ whole genome shotgun (WGS) entry which is preliminary data.</text>
</comment>
<dbReference type="EMBL" id="CM042047">
    <property type="protein sequence ID" value="KAI3770979.1"/>
    <property type="molecule type" value="Genomic_DNA"/>
</dbReference>
<accession>A0ACB9FI11</accession>
<proteinExistence type="predicted"/>
<gene>
    <name evidence="1" type="ORF">L6452_02128</name>
</gene>
<reference evidence="2" key="1">
    <citation type="journal article" date="2022" name="Mol. Ecol. Resour.">
        <title>The genomes of chicory, endive, great burdock and yacon provide insights into Asteraceae palaeo-polyploidization history and plant inulin production.</title>
        <authorList>
            <person name="Fan W."/>
            <person name="Wang S."/>
            <person name="Wang H."/>
            <person name="Wang A."/>
            <person name="Jiang F."/>
            <person name="Liu H."/>
            <person name="Zhao H."/>
            <person name="Xu D."/>
            <person name="Zhang Y."/>
        </authorList>
    </citation>
    <scope>NUCLEOTIDE SEQUENCE [LARGE SCALE GENOMIC DNA]</scope>
    <source>
        <strain evidence="2">cv. Niubang</strain>
    </source>
</reference>